<dbReference type="SUPFAM" id="SSF53448">
    <property type="entry name" value="Nucleotide-diphospho-sugar transferases"/>
    <property type="match status" value="1"/>
</dbReference>
<evidence type="ECO:0000259" key="1">
    <source>
        <dbReference type="Pfam" id="PF00535"/>
    </source>
</evidence>
<dbReference type="CDD" id="cd04179">
    <property type="entry name" value="DPM_DPG-synthase_like"/>
    <property type="match status" value="1"/>
</dbReference>
<keyword evidence="2" id="KW-0808">Transferase</keyword>
<protein>
    <submittedName>
        <fullName evidence="2">Glycosyl transferase family 2</fullName>
    </submittedName>
</protein>
<dbReference type="PANTHER" id="PTHR48090:SF7">
    <property type="entry name" value="RFBJ PROTEIN"/>
    <property type="match status" value="1"/>
</dbReference>
<sequence length="224" mass="25218">MRVVAVIPAYNESDTIAEVVTETSDYVDDVVVVDDGSTDGTAAIAREHGATVIEHVFNTGVGGAVRTGYQFAIRRDYDFVLQIDGDGQHDPEYIPTLLERAEDHDMVIASRYLNESFQEYSFVRKLGITFFTKIVNVLGGVDITDVTSGFRVYRVSALREILHRSDKHWAVEQTLEAAKNGQRITEVSIEMPTREAGESQFTLDTFLLYPFRMTDVILRVLVFR</sequence>
<dbReference type="PANTHER" id="PTHR48090">
    <property type="entry name" value="UNDECAPRENYL-PHOSPHATE 4-DEOXY-4-FORMAMIDO-L-ARABINOSE TRANSFERASE-RELATED"/>
    <property type="match status" value="1"/>
</dbReference>
<proteinExistence type="predicted"/>
<dbReference type="InterPro" id="IPR029044">
    <property type="entry name" value="Nucleotide-diphossugar_trans"/>
</dbReference>
<dbReference type="InterPro" id="IPR001173">
    <property type="entry name" value="Glyco_trans_2-like"/>
</dbReference>
<reference evidence="3" key="1">
    <citation type="submission" date="2016-10" db="EMBL/GenBank/DDBJ databases">
        <authorList>
            <person name="Varghese N."/>
            <person name="Submissions S."/>
        </authorList>
    </citation>
    <scope>NUCLEOTIDE SEQUENCE [LARGE SCALE GENOMIC DNA]</scope>
    <source>
        <strain evidence="3">DSM 22427</strain>
    </source>
</reference>
<dbReference type="AlphaFoldDB" id="A0A1I6U5V8"/>
<dbReference type="InterPro" id="IPR050256">
    <property type="entry name" value="Glycosyltransferase_2"/>
</dbReference>
<dbReference type="RefSeq" id="WP_092906603.1">
    <property type="nucleotide sequence ID" value="NZ_FOZS01000004.1"/>
</dbReference>
<organism evidence="2 3">
    <name type="scientific">Halostagnicola kamekurae</name>
    <dbReference type="NCBI Taxonomy" id="619731"/>
    <lineage>
        <taxon>Archaea</taxon>
        <taxon>Methanobacteriati</taxon>
        <taxon>Methanobacteriota</taxon>
        <taxon>Stenosarchaea group</taxon>
        <taxon>Halobacteria</taxon>
        <taxon>Halobacteriales</taxon>
        <taxon>Natrialbaceae</taxon>
        <taxon>Halostagnicola</taxon>
    </lineage>
</organism>
<keyword evidence="3" id="KW-1185">Reference proteome</keyword>
<dbReference type="Pfam" id="PF00535">
    <property type="entry name" value="Glycos_transf_2"/>
    <property type="match status" value="1"/>
</dbReference>
<feature type="domain" description="Glycosyltransferase 2-like" evidence="1">
    <location>
        <begin position="6"/>
        <end position="161"/>
    </location>
</feature>
<dbReference type="OrthoDB" id="147253at2157"/>
<dbReference type="Gene3D" id="3.90.550.10">
    <property type="entry name" value="Spore Coat Polysaccharide Biosynthesis Protein SpsA, Chain A"/>
    <property type="match status" value="1"/>
</dbReference>
<dbReference type="GO" id="GO:0016740">
    <property type="term" value="F:transferase activity"/>
    <property type="evidence" value="ECO:0007669"/>
    <property type="project" value="UniProtKB-KW"/>
</dbReference>
<dbReference type="EMBL" id="FOZS01000004">
    <property type="protein sequence ID" value="SFS96823.1"/>
    <property type="molecule type" value="Genomic_DNA"/>
</dbReference>
<evidence type="ECO:0000313" key="3">
    <source>
        <dbReference type="Proteomes" id="UP000199199"/>
    </source>
</evidence>
<name>A0A1I6U5V8_9EURY</name>
<evidence type="ECO:0000313" key="2">
    <source>
        <dbReference type="EMBL" id="SFS96823.1"/>
    </source>
</evidence>
<gene>
    <name evidence="2" type="ORF">SAMN04488556_3578</name>
</gene>
<accession>A0A1I6U5V8</accession>
<dbReference type="Proteomes" id="UP000199199">
    <property type="component" value="Unassembled WGS sequence"/>
</dbReference>